<dbReference type="Proteomes" id="UP000288215">
    <property type="component" value="Unassembled WGS sequence"/>
</dbReference>
<feature type="binding site" evidence="7">
    <location>
        <position position="320"/>
    </location>
    <ligand>
        <name>[4Fe-4S] cluster</name>
        <dbReference type="ChEBI" id="CHEBI:49883"/>
    </ligand>
</feature>
<dbReference type="GO" id="GO:0006270">
    <property type="term" value="P:DNA replication initiation"/>
    <property type="evidence" value="ECO:0007669"/>
    <property type="project" value="TreeGrafter"/>
</dbReference>
<evidence type="ECO:0000256" key="7">
    <source>
        <dbReference type="HAMAP-Rule" id="MF_00701"/>
    </source>
</evidence>
<evidence type="ECO:0000313" key="10">
    <source>
        <dbReference type="Proteomes" id="UP000288215"/>
    </source>
</evidence>
<protein>
    <recommendedName>
        <fullName evidence="7">DNA primase large subunit PriL</fullName>
    </recommendedName>
</protein>
<evidence type="ECO:0000313" key="9">
    <source>
        <dbReference type="EMBL" id="RWX73243.1"/>
    </source>
</evidence>
<comment type="caution">
    <text evidence="9">The sequence shown here is derived from an EMBL/GenBank/DDBJ whole genome shotgun (WGS) entry which is preliminary data.</text>
</comment>
<evidence type="ECO:0000256" key="5">
    <source>
        <dbReference type="ARBA" id="ARBA00023004"/>
    </source>
</evidence>
<evidence type="ECO:0000256" key="2">
    <source>
        <dbReference type="ARBA" id="ARBA00022515"/>
    </source>
</evidence>
<feature type="binding site" evidence="7">
    <location>
        <position position="311"/>
    </location>
    <ligand>
        <name>[4Fe-4S] cluster</name>
        <dbReference type="ChEBI" id="CHEBI:49883"/>
    </ligand>
</feature>
<proteinExistence type="inferred from homology"/>
<dbReference type="GO" id="GO:0006269">
    <property type="term" value="P:DNA replication, synthesis of primer"/>
    <property type="evidence" value="ECO:0007669"/>
    <property type="project" value="UniProtKB-UniRule"/>
</dbReference>
<evidence type="ECO:0000256" key="3">
    <source>
        <dbReference type="ARBA" id="ARBA00022705"/>
    </source>
</evidence>
<comment type="subunit">
    <text evidence="7">Heterodimer of a small subunit (PriS) and a large subunit (PriL).</text>
</comment>
<sequence length="360" mass="41147">MSLMLTKEDLAKYPFLKQSIAYIESMQLNLGDLAAEEYSGILRKALTRIKDSIDRKINPADLSDLESEIISYPLSLALVYGSKSNWLLNRFATIEAKRVEEELRREPRDKLLEIAKSGFSWEIEPVDLRLEWEELPFSIPLQSYLEAATSFNDPHWKLINRYVKGGRVFLNSGSLARLISEGFKTKIIRRASERELHNFRIPEALAPYLDEIQRYAQENMQFDDELPQGLVSDARPPCIAAIMEDVKAGKSLSHMARFALTTFMVNVGESVDDVLKLFGNVADFDEGKARYQIEHIAGMIGSRTKYKPPKCDVLRSFGLCVGMDEFCRNAKHPLNYYRNKLRRMRKPGGQTGARDRKKGV</sequence>
<dbReference type="Pfam" id="PF04104">
    <property type="entry name" value="DNA_primase_lrg"/>
    <property type="match status" value="1"/>
</dbReference>
<feature type="binding site" evidence="7">
    <location>
        <position position="238"/>
    </location>
    <ligand>
        <name>[4Fe-4S] cluster</name>
        <dbReference type="ChEBI" id="CHEBI:49883"/>
    </ligand>
</feature>
<keyword evidence="3 7" id="KW-0235">DNA replication</keyword>
<accession>A0A3S3RZR6</accession>
<name>A0A3S3RZR6_METS7</name>
<evidence type="ECO:0000256" key="6">
    <source>
        <dbReference type="ARBA" id="ARBA00023014"/>
    </source>
</evidence>
<dbReference type="SUPFAM" id="SSF140914">
    <property type="entry name" value="PriB N-terminal domain-like"/>
    <property type="match status" value="1"/>
</dbReference>
<evidence type="ECO:0000256" key="4">
    <source>
        <dbReference type="ARBA" id="ARBA00022723"/>
    </source>
</evidence>
<dbReference type="InterPro" id="IPR007238">
    <property type="entry name" value="DNA_primase_lsu_euk/arc"/>
</dbReference>
<dbReference type="AlphaFoldDB" id="A0A3S3RZR6"/>
<dbReference type="GO" id="GO:0051539">
    <property type="term" value="F:4 iron, 4 sulfur cluster binding"/>
    <property type="evidence" value="ECO:0007669"/>
    <property type="project" value="UniProtKB-UniRule"/>
</dbReference>
<keyword evidence="6 7" id="KW-0411">Iron-sulfur</keyword>
<dbReference type="CDD" id="cd06560">
    <property type="entry name" value="PriL"/>
    <property type="match status" value="1"/>
</dbReference>
<feature type="domain" description="DNA primase large subunit C-terminal" evidence="8">
    <location>
        <begin position="231"/>
        <end position="321"/>
    </location>
</feature>
<dbReference type="GO" id="GO:0046872">
    <property type="term" value="F:metal ion binding"/>
    <property type="evidence" value="ECO:0007669"/>
    <property type="project" value="UniProtKB-KW"/>
</dbReference>
<evidence type="ECO:0000256" key="1">
    <source>
        <dbReference type="ARBA" id="ARBA00022485"/>
    </source>
</evidence>
<keyword evidence="5 7" id="KW-0408">Iron</keyword>
<organism evidence="9 10">
    <name type="scientific">Methanosuratincola subterraneus</name>
    <dbReference type="NCBI Taxonomy" id="2593994"/>
    <lineage>
        <taxon>Archaea</taxon>
        <taxon>Thermoproteota</taxon>
        <taxon>Methanosuratincolia</taxon>
        <taxon>Candidatus Methanomethylicales</taxon>
        <taxon>Candidatus Methanomethylicaceae</taxon>
        <taxon>Candidatus Methanosuratincola (ex Vanwonterghem et al. 2016)</taxon>
    </lineage>
</organism>
<dbReference type="PANTHER" id="PTHR10537:SF3">
    <property type="entry name" value="DNA PRIMASE LARGE SUBUNIT"/>
    <property type="match status" value="1"/>
</dbReference>
<dbReference type="GO" id="GO:0003899">
    <property type="term" value="F:DNA-directed RNA polymerase activity"/>
    <property type="evidence" value="ECO:0007669"/>
    <property type="project" value="InterPro"/>
</dbReference>
<dbReference type="InterPro" id="IPR023642">
    <property type="entry name" value="DNA_primase_lsu_PriL"/>
</dbReference>
<dbReference type="InterPro" id="IPR058560">
    <property type="entry name" value="DNA_primase_C"/>
</dbReference>
<comment type="similarity">
    <text evidence="7">Belongs to the eukaryotic-type primase large subunit family.</text>
</comment>
<keyword evidence="4 7" id="KW-0479">Metal-binding</keyword>
<dbReference type="EMBL" id="RXGA01000003">
    <property type="protein sequence ID" value="RWX73243.1"/>
    <property type="molecule type" value="Genomic_DNA"/>
</dbReference>
<dbReference type="Pfam" id="PF26466">
    <property type="entry name" value="DNA_primase_lrg_N"/>
    <property type="match status" value="1"/>
</dbReference>
<comment type="cofactor">
    <cofactor evidence="7">
        <name>[4Fe-4S] cluster</name>
        <dbReference type="ChEBI" id="CHEBI:49883"/>
    </cofactor>
    <text evidence="7">Binds 1 [4Fe-4S] cluster.</text>
</comment>
<dbReference type="PANTHER" id="PTHR10537">
    <property type="entry name" value="DNA PRIMASE LARGE SUBUNIT"/>
    <property type="match status" value="1"/>
</dbReference>
<dbReference type="HAMAP" id="MF_00701">
    <property type="entry name" value="DNA_primase_lrg_arc"/>
    <property type="match status" value="1"/>
</dbReference>
<reference evidence="9 10" key="1">
    <citation type="submission" date="2018-12" db="EMBL/GenBank/DDBJ databases">
        <title>The complete genome of the methanogenic archaea of the candidate phylum Verstraetearchaeota, obtained from the metagenome of underground thermal water.</title>
        <authorList>
            <person name="Kadnikov V.V."/>
            <person name="Mardanov A.V."/>
            <person name="Beletsky A.V."/>
            <person name="Karnachuk O.V."/>
            <person name="Ravin N.V."/>
        </authorList>
    </citation>
    <scope>NUCLEOTIDE SEQUENCE [LARGE SCALE GENOMIC DNA]</scope>
    <source>
        <strain evidence="9">Ch88</strain>
    </source>
</reference>
<evidence type="ECO:0000259" key="8">
    <source>
        <dbReference type="Pfam" id="PF04104"/>
    </source>
</evidence>
<keyword evidence="2 7" id="KW-0639">Primosome</keyword>
<dbReference type="GO" id="GO:1990077">
    <property type="term" value="C:primosome complex"/>
    <property type="evidence" value="ECO:0007669"/>
    <property type="project" value="UniProtKB-KW"/>
</dbReference>
<feature type="binding site" evidence="7">
    <location>
        <position position="327"/>
    </location>
    <ligand>
        <name>[4Fe-4S] cluster</name>
        <dbReference type="ChEBI" id="CHEBI:49883"/>
    </ligand>
</feature>
<comment type="function">
    <text evidence="7">Regulatory subunit of DNA primase, an RNA polymerase that catalyzes the synthesis of short RNA molecules used as primers for DNA polymerase during DNA replication. Stabilizes and modulates the activity of the small subunit, increasing the rate of DNA synthesis, and conferring RNA synthesis capability. The DNA polymerase activity may enable DNA primase to also catalyze primer extension after primer synthesis. May also play a role in DNA repair.</text>
</comment>
<keyword evidence="1 7" id="KW-0004">4Fe-4S</keyword>
<gene>
    <name evidence="7" type="primary">priL</name>
    <name evidence="9" type="ORF">Metus_1217</name>
</gene>